<dbReference type="GO" id="GO:0016757">
    <property type="term" value="F:glycosyltransferase activity"/>
    <property type="evidence" value="ECO:0007669"/>
    <property type="project" value="UniProtKB-KW"/>
</dbReference>
<evidence type="ECO:0000256" key="5">
    <source>
        <dbReference type="ARBA" id="ARBA00023034"/>
    </source>
</evidence>
<dbReference type="Gramene" id="NC9G0275580.1">
    <property type="protein sequence ID" value="NC9G0275580.1:cds"/>
    <property type="gene ID" value="NC9G0275580"/>
</dbReference>
<keyword evidence="6" id="KW-0812">Transmembrane</keyword>
<feature type="transmembrane region" description="Helical" evidence="6">
    <location>
        <begin position="24"/>
        <end position="45"/>
    </location>
</feature>
<dbReference type="OrthoDB" id="1924787at2759"/>
<dbReference type="AlphaFoldDB" id="A0A5K1H2U6"/>
<dbReference type="Pfam" id="PF03016">
    <property type="entry name" value="Exostosin_GT47"/>
    <property type="match status" value="1"/>
</dbReference>
<dbReference type="PANTHER" id="PTHR11062">
    <property type="entry name" value="EXOSTOSIN HEPARAN SULFATE GLYCOSYLTRANSFERASE -RELATED"/>
    <property type="match status" value="1"/>
</dbReference>
<dbReference type="GO" id="GO:0000139">
    <property type="term" value="C:Golgi membrane"/>
    <property type="evidence" value="ECO:0007669"/>
    <property type="project" value="UniProtKB-SubCell"/>
</dbReference>
<keyword evidence="3" id="KW-0808">Transferase</keyword>
<accession>A0A5K1H2U6</accession>
<organism evidence="8">
    <name type="scientific">Nymphaea colorata</name>
    <name type="common">pocket water lily</name>
    <dbReference type="NCBI Taxonomy" id="210225"/>
    <lineage>
        <taxon>Eukaryota</taxon>
        <taxon>Viridiplantae</taxon>
        <taxon>Streptophyta</taxon>
        <taxon>Embryophyta</taxon>
        <taxon>Tracheophyta</taxon>
        <taxon>Spermatophyta</taxon>
        <taxon>Magnoliopsida</taxon>
        <taxon>Nymphaeales</taxon>
        <taxon>Nymphaeaceae</taxon>
        <taxon>Nymphaea</taxon>
    </lineage>
</organism>
<sequence length="522" mass="59625">MGHVRMLDAVGMAGEGGPFTPRRLAFIPIVFFLVVPGLLLSSTLVPVPSFHVCLSSLTLNMYNFSGRNNSLQQSEPRDDPAGRVHVVEDVSYAPLGTETQTDQGMKKSIQYAIGMVQEQIHGLRSPARNRTCQGDACGHMCEGKGIFVYDLPAKFNRQLMKGCVDILPWMNFCEYITHQGMGQPVPKLGRGWYKTNQFSLEPIFHSRIMKHPCRVLEEDKASLFYIPFYAGLNVLQKNFQNASVEEKDQLGLQLVEWLKSKRSWIQNEGKDHFLALGTLSWDFRRTRGVWGSNFLELKEMQNPVKLIIERQPWHSNDVGIPYPTNFHPKTDKEISRFQSKLSRTKRRIHVSFAGAGRPNLTDNVRSFLIEECANNSSLCTYLDCKSGSCINPKTVIKLFMESEFCLQPPGDSPTRKSFFDSLVYGCIPVIFDPFTAYYQYPWHLPEDHTLYSVYINQEEVKQGKVKVLTALQSISAKQRKEMRRYIISELMPQIVYANPNSNLHRFRDAFMISVDNLINRAV</sequence>
<proteinExistence type="inferred from homology"/>
<comment type="similarity">
    <text evidence="2">Belongs to the glycosyltransferase 47 family.</text>
</comment>
<keyword evidence="4" id="KW-0735">Signal-anchor</keyword>
<protein>
    <recommendedName>
        <fullName evidence="7">Exostosin GT47 domain-containing protein</fullName>
    </recommendedName>
</protein>
<dbReference type="InterPro" id="IPR004263">
    <property type="entry name" value="Exostosin"/>
</dbReference>
<dbReference type="PANTHER" id="PTHR11062:SF117">
    <property type="entry name" value="XYLOGLUCAN-SPECIFIC GALACTURONOSYLTRANSFERASE 1"/>
    <property type="match status" value="1"/>
</dbReference>
<keyword evidence="6" id="KW-1133">Transmembrane helix</keyword>
<evidence type="ECO:0000256" key="2">
    <source>
        <dbReference type="ARBA" id="ARBA00010271"/>
    </source>
</evidence>
<evidence type="ECO:0000256" key="6">
    <source>
        <dbReference type="SAM" id="Phobius"/>
    </source>
</evidence>
<keyword evidence="3" id="KW-0328">Glycosyltransferase</keyword>
<gene>
    <name evidence="8" type="ORF">NYM_LOCUS28228</name>
</gene>
<dbReference type="InterPro" id="IPR040911">
    <property type="entry name" value="Exostosin_GT47"/>
</dbReference>
<evidence type="ECO:0000256" key="1">
    <source>
        <dbReference type="ARBA" id="ARBA00004323"/>
    </source>
</evidence>
<keyword evidence="5" id="KW-0333">Golgi apparatus</keyword>
<evidence type="ECO:0000313" key="8">
    <source>
        <dbReference type="EMBL" id="VVW81496.1"/>
    </source>
</evidence>
<keyword evidence="6" id="KW-0472">Membrane</keyword>
<dbReference type="OMA" id="KTEDPRI"/>
<dbReference type="EMBL" id="LR721787">
    <property type="protein sequence ID" value="VVW81496.1"/>
    <property type="molecule type" value="Genomic_DNA"/>
</dbReference>
<comment type="subcellular location">
    <subcellularLocation>
        <location evidence="1">Golgi apparatus membrane</location>
        <topology evidence="1">Single-pass type II membrane protein</topology>
    </subcellularLocation>
</comment>
<name>A0A5K1H2U6_9MAGN</name>
<feature type="domain" description="Exostosin GT47" evidence="7">
    <location>
        <begin position="140"/>
        <end position="469"/>
    </location>
</feature>
<reference evidence="8" key="1">
    <citation type="submission" date="2019-09" db="EMBL/GenBank/DDBJ databases">
        <authorList>
            <person name="Zhang L."/>
        </authorList>
    </citation>
    <scope>NUCLEOTIDE SEQUENCE</scope>
</reference>
<evidence type="ECO:0000259" key="7">
    <source>
        <dbReference type="Pfam" id="PF03016"/>
    </source>
</evidence>
<evidence type="ECO:0000256" key="4">
    <source>
        <dbReference type="ARBA" id="ARBA00022968"/>
    </source>
</evidence>
<evidence type="ECO:0000256" key="3">
    <source>
        <dbReference type="ARBA" id="ARBA00022676"/>
    </source>
</evidence>